<dbReference type="InterPro" id="IPR011050">
    <property type="entry name" value="Pectin_lyase_fold/virulence"/>
</dbReference>
<dbReference type="SUPFAM" id="SSF49299">
    <property type="entry name" value="PKD domain"/>
    <property type="match status" value="1"/>
</dbReference>
<reference evidence="3" key="2">
    <citation type="submission" date="2019-01" db="EMBL/GenBank/DDBJ databases">
        <title>Genome sequence of Desulfonema ishimotonii strain Tokyo 01.</title>
        <authorList>
            <person name="Fukui M."/>
        </authorList>
    </citation>
    <scope>NUCLEOTIDE SEQUENCE [LARGE SCALE GENOMIC DNA]</scope>
    <source>
        <strain evidence="3">Tokyo 01</strain>
    </source>
</reference>
<dbReference type="Proteomes" id="UP000288096">
    <property type="component" value="Unassembled WGS sequence"/>
</dbReference>
<dbReference type="InterPro" id="IPR006626">
    <property type="entry name" value="PbH1"/>
</dbReference>
<evidence type="ECO:0000259" key="1">
    <source>
        <dbReference type="Pfam" id="PF13229"/>
    </source>
</evidence>
<dbReference type="InterPro" id="IPR013783">
    <property type="entry name" value="Ig-like_fold"/>
</dbReference>
<dbReference type="NCBIfam" id="NF041518">
    <property type="entry name" value="choice_anch_Q"/>
    <property type="match status" value="2"/>
</dbReference>
<reference evidence="3" key="1">
    <citation type="submission" date="2017-11" db="EMBL/GenBank/DDBJ databases">
        <authorList>
            <person name="Watanabe M."/>
            <person name="Kojima H."/>
        </authorList>
    </citation>
    <scope>NUCLEOTIDE SEQUENCE [LARGE SCALE GENOMIC DNA]</scope>
    <source>
        <strain evidence="3">Tokyo 01</strain>
    </source>
</reference>
<proteinExistence type="predicted"/>
<keyword evidence="3" id="KW-1185">Reference proteome</keyword>
<dbReference type="SUPFAM" id="SSF51126">
    <property type="entry name" value="Pectin lyase-like"/>
    <property type="match status" value="2"/>
</dbReference>
<dbReference type="AlphaFoldDB" id="A0A401FRI4"/>
<dbReference type="InterPro" id="IPR039448">
    <property type="entry name" value="Beta_helix"/>
</dbReference>
<evidence type="ECO:0000313" key="3">
    <source>
        <dbReference type="Proteomes" id="UP000288096"/>
    </source>
</evidence>
<comment type="caution">
    <text evidence="2">The sequence shown here is derived from an EMBL/GenBank/DDBJ whole genome shotgun (WGS) entry which is preliminary data.</text>
</comment>
<dbReference type="SMART" id="SM00710">
    <property type="entry name" value="PbH1"/>
    <property type="match status" value="6"/>
</dbReference>
<sequence length="784" mass="83007">MKIRNFSFGIVILFIFWGNAAFGETRRVPSEYASLQAAIDAASDGDMISVADGTYTGEGNRNIDFGGKAITVQSENGPKTCIIDCEQTGRGFYFHQGEGKDAVLKGFTITNGDAYNMPYGDEGVKLSYHGGAIHCNAASPVIEDCIIINNKSMGTWGAPWGSGGGIYLTDASPDITRCRIIRNQAIYGGGIYCVNSSPTVTDCMIRHNKGHDIYYHVPFIGGGGAVHCQNSSPILINCTLTANQIEHYGEATGILHFDDSTPTLTNCIVWGNQDDSLIFGGNSTPTVTYSDIQGGFDGEGNIDTDPLFTDDALQDYHLRTGSPCIDTGTASGASSADADGNPRPVNTGYDMGAYEFQGISSPLPVIDSFSATPISGKAPLDVTFTCVAHDPENSPLTYSMNYGDGSAAEQNSSGRFTHTYTLTRGGASAVCTVSDDAGAWIASLPVRIDFGPIRVPEHFSTIQDAIDGASDGDTILVADGTYSLGDSTIEFQGKALTVCSENGPANCILTGGTPAVKFSVGDTESALLEGFTITESSPEYSTGISCTDNASPVIRRCIVTGHKPRGVNCWNYASPTFVNCIIARNTRGVTVSNASPRFINCTIADNQGSGIYSLTMRPPSVISVINSISWGNGYPHIDNESADVRYSDIQSYFDGEGNINADPLFADADSGNYHLLPESPCIDTGTAENAPDADIDNDPRPMGAGFDMGADELFVETPDPADSDSGGDTCFIGTIQHRCPVPVLLNVLSVRLNTEAGKPGRFRGRAKIMRPPFFGGTLAPSSQK</sequence>
<evidence type="ECO:0000313" key="2">
    <source>
        <dbReference type="EMBL" id="GBC59573.1"/>
    </source>
</evidence>
<dbReference type="Pfam" id="PF13229">
    <property type="entry name" value="Beta_helix"/>
    <property type="match status" value="2"/>
</dbReference>
<gene>
    <name evidence="2" type="ORF">DENIS_0512</name>
</gene>
<feature type="domain" description="Right handed beta helix" evidence="1">
    <location>
        <begin position="59"/>
        <end position="214"/>
    </location>
</feature>
<accession>A0A401FRI4</accession>
<dbReference type="Gene3D" id="2.160.20.10">
    <property type="entry name" value="Single-stranded right-handed beta-helix, Pectin lyase-like"/>
    <property type="match status" value="2"/>
</dbReference>
<dbReference type="EMBL" id="BEXT01000001">
    <property type="protein sequence ID" value="GBC59573.1"/>
    <property type="molecule type" value="Genomic_DNA"/>
</dbReference>
<protein>
    <recommendedName>
        <fullName evidence="1">Right handed beta helix domain-containing protein</fullName>
    </recommendedName>
</protein>
<dbReference type="Gene3D" id="2.60.40.10">
    <property type="entry name" value="Immunoglobulins"/>
    <property type="match status" value="1"/>
</dbReference>
<organism evidence="2 3">
    <name type="scientific">Desulfonema ishimotonii</name>
    <dbReference type="NCBI Taxonomy" id="45657"/>
    <lineage>
        <taxon>Bacteria</taxon>
        <taxon>Pseudomonadati</taxon>
        <taxon>Thermodesulfobacteriota</taxon>
        <taxon>Desulfobacteria</taxon>
        <taxon>Desulfobacterales</taxon>
        <taxon>Desulfococcaceae</taxon>
        <taxon>Desulfonema</taxon>
    </lineage>
</organism>
<dbReference type="InterPro" id="IPR035986">
    <property type="entry name" value="PKD_dom_sf"/>
</dbReference>
<dbReference type="InterPro" id="IPR059226">
    <property type="entry name" value="Choice_anch_Q_dom"/>
</dbReference>
<dbReference type="RefSeq" id="WP_124327076.1">
    <property type="nucleotide sequence ID" value="NZ_BEXT01000001.1"/>
</dbReference>
<feature type="domain" description="Right handed beta helix" evidence="1">
    <location>
        <begin position="519"/>
        <end position="632"/>
    </location>
</feature>
<dbReference type="OrthoDB" id="5522195at2"/>
<dbReference type="InterPro" id="IPR012334">
    <property type="entry name" value="Pectin_lyas_fold"/>
</dbReference>
<name>A0A401FRI4_9BACT</name>